<reference evidence="1" key="1">
    <citation type="journal article" date="2014" name="Int. J. Syst. Evol. Microbiol.">
        <title>Complete genome sequence of Corynebacterium casei LMG S-19264T (=DSM 44701T), isolated from a smear-ripened cheese.</title>
        <authorList>
            <consortium name="US DOE Joint Genome Institute (JGI-PGF)"/>
            <person name="Walter F."/>
            <person name="Albersmeier A."/>
            <person name="Kalinowski J."/>
            <person name="Ruckert C."/>
        </authorList>
    </citation>
    <scope>NUCLEOTIDE SEQUENCE</scope>
    <source>
        <strain evidence="1">VKM B-2222</strain>
    </source>
</reference>
<comment type="caution">
    <text evidence="1">The sequence shown here is derived from an EMBL/GenBank/DDBJ whole genome shotgun (WGS) entry which is preliminary data.</text>
</comment>
<accession>A0AAD3NXZ4</accession>
<dbReference type="AlphaFoldDB" id="A0AAD3NXZ4"/>
<dbReference type="EMBL" id="BSFH01000022">
    <property type="protein sequence ID" value="GLK63741.1"/>
    <property type="molecule type" value="Genomic_DNA"/>
</dbReference>
<evidence type="ECO:0000313" key="2">
    <source>
        <dbReference type="Proteomes" id="UP001143349"/>
    </source>
</evidence>
<keyword evidence="2" id="KW-1185">Reference proteome</keyword>
<sequence>MVRKMAGEGLPFKRIVRLTGLSRKLVRQILRGEREDVFRIRESSLTPWLPRLEQEWNGGCRNGAELWRRLRADGFRGWTQSGFQMVAVWLRKGHAGGCSVTRLAG</sequence>
<protein>
    <recommendedName>
        <fullName evidence="3">Transposase</fullName>
    </recommendedName>
</protein>
<reference evidence="1" key="2">
    <citation type="submission" date="2023-01" db="EMBL/GenBank/DDBJ databases">
        <authorList>
            <person name="Sun Q."/>
            <person name="Evtushenko L."/>
        </authorList>
    </citation>
    <scope>NUCLEOTIDE SEQUENCE</scope>
    <source>
        <strain evidence="1">VKM B-2222</strain>
    </source>
</reference>
<gene>
    <name evidence="1" type="ORF">GCM10017635_12120</name>
</gene>
<dbReference type="Proteomes" id="UP001143349">
    <property type="component" value="Unassembled WGS sequence"/>
</dbReference>
<evidence type="ECO:0000313" key="1">
    <source>
        <dbReference type="EMBL" id="GLK63741.1"/>
    </source>
</evidence>
<name>A0AAD3NXZ4_9RHOB</name>
<proteinExistence type="predicted"/>
<evidence type="ECO:0008006" key="3">
    <source>
        <dbReference type="Google" id="ProtNLM"/>
    </source>
</evidence>
<organism evidence="1 2">
    <name type="scientific">Paracoccus kondratievae</name>
    <dbReference type="NCBI Taxonomy" id="135740"/>
    <lineage>
        <taxon>Bacteria</taxon>
        <taxon>Pseudomonadati</taxon>
        <taxon>Pseudomonadota</taxon>
        <taxon>Alphaproteobacteria</taxon>
        <taxon>Rhodobacterales</taxon>
        <taxon>Paracoccaceae</taxon>
        <taxon>Paracoccus</taxon>
    </lineage>
</organism>